<evidence type="ECO:0000313" key="1">
    <source>
        <dbReference type="EMBL" id="KAA8498116.1"/>
    </source>
</evidence>
<dbReference type="EMBL" id="VRMN01000001">
    <property type="protein sequence ID" value="KAA8498116.1"/>
    <property type="molecule type" value="Genomic_DNA"/>
</dbReference>
<comment type="caution">
    <text evidence="1">The sequence shown here is derived from an EMBL/GenBank/DDBJ whole genome shotgun (WGS) entry which is preliminary data.</text>
</comment>
<proteinExistence type="predicted"/>
<dbReference type="Proteomes" id="UP000324585">
    <property type="component" value="Unassembled WGS sequence"/>
</dbReference>
<reference evidence="2" key="1">
    <citation type="journal article" date="2019" name="Nat. Commun.">
        <title>Expansion of phycobilisome linker gene families in mesophilic red algae.</title>
        <authorList>
            <person name="Lee J."/>
            <person name="Kim D."/>
            <person name="Bhattacharya D."/>
            <person name="Yoon H.S."/>
        </authorList>
    </citation>
    <scope>NUCLEOTIDE SEQUENCE [LARGE SCALE GENOMIC DNA]</scope>
    <source>
        <strain evidence="2">CCMP 1328</strain>
    </source>
</reference>
<name>A0A5J4Z3C8_PORPP</name>
<evidence type="ECO:0000313" key="2">
    <source>
        <dbReference type="Proteomes" id="UP000324585"/>
    </source>
</evidence>
<keyword evidence="2" id="KW-1185">Reference proteome</keyword>
<sequence length="710" mass="78143">MYESKSICSAFPAAQTAIQSARGMCECLPEAFDALSEIKANSVTADTIQAAVSTHACLIENGFNVQHNRAERLREEQNDQDYIILGPELGVDLYAFYLVSAAGCYVGATCEAMITRIISYFNELVSEIGDGLVDTLRDMIQTRIIDRALSSSDGVVAGVERKLAPVESCVRSGSQAVLVFNNVNVQLEQLCSNLHKSRQVATRFGSNLDALQETFRSLDRSYREHIQALLGGEGLDVADGVKFLISLDGARSLITDVDKFRSLLAISHGNIQGVWHGLQNLRVIAGRYESDCISSFAESFVADNVETILLNAFRNAFSLEYLDIDANTFQAGLLTYNQWFEISMKVPCTRSAKREFRQSVAGVNLFSASLTYPELYLCDYAKRVPTTCVSSTCHRGRCCESNVGSACSSCAADAGKCAACRDGFDLTVGACVVTSPRSGPGALCDASDSCLSDDCRGGRYCKASTANDCASCNAVGDCVPTAVLDPKTRAVYERAKTLAQSANWRSRTGIEEFYGAIGGSRQLVQAEVDRGMFEPDTFSEKESLRYPDPCKAAISEFGRFLNFMNNRFKRFKQRVNAFIQKDCRMMVVPDELEHALLNQTMRVDPTLLGSGDLDALTLAHLANWRSRTAIEDFYVSIGARREIVDVAVTHEMSPQNYVQLEAVLLRSSDEPKDCLAAMETFNRFFNFLNYRFKRFKTTVGLSVQAGNLHC</sequence>
<protein>
    <submittedName>
        <fullName evidence="1">Uncharacterized protein</fullName>
    </submittedName>
</protein>
<accession>A0A5J4Z3C8</accession>
<dbReference type="AlphaFoldDB" id="A0A5J4Z3C8"/>
<organism evidence="1 2">
    <name type="scientific">Porphyridium purpureum</name>
    <name type="common">Red alga</name>
    <name type="synonym">Porphyridium cruentum</name>
    <dbReference type="NCBI Taxonomy" id="35688"/>
    <lineage>
        <taxon>Eukaryota</taxon>
        <taxon>Rhodophyta</taxon>
        <taxon>Bangiophyceae</taxon>
        <taxon>Porphyridiales</taxon>
        <taxon>Porphyridiaceae</taxon>
        <taxon>Porphyridium</taxon>
    </lineage>
</organism>
<dbReference type="OrthoDB" id="419809at2759"/>
<gene>
    <name evidence="1" type="ORF">FVE85_5701</name>
</gene>